<reference evidence="1 2" key="1">
    <citation type="submission" date="2021-06" db="EMBL/GenBank/DDBJ databases">
        <authorList>
            <person name="Sun Q."/>
            <person name="Li D."/>
        </authorList>
    </citation>
    <scope>NUCLEOTIDE SEQUENCE [LARGE SCALE GENOMIC DNA]</scope>
    <source>
        <strain evidence="1 2">N19</strain>
    </source>
</reference>
<name>A0ABS6DY34_9FIRM</name>
<evidence type="ECO:0000313" key="2">
    <source>
        <dbReference type="Proteomes" id="UP001196301"/>
    </source>
</evidence>
<sequence>MKYIKFCSIILLSVLLIITSSFNGIYSPKEVYSISKNKALSESELKNLFPDANFRNVITRNFKHQEITLNKIASLSGELNANNENIEDLTGISYLENINSFIFWNNNIKQLPKEILNLKNLKSINLANNYITDSTIINELIKNGVDVNSDLNFIKQGKNQYMLSSKYNKLTLKKGETLSLNKLLYKNINEYEKYWEVTEDISSNIDYMISIQDSKILSLEKNSTLKAESPGTCIVKIALDDNFYKRSTTTLKIVVKNK</sequence>
<keyword evidence="2" id="KW-1185">Reference proteome</keyword>
<evidence type="ECO:0008006" key="3">
    <source>
        <dbReference type="Google" id="ProtNLM"/>
    </source>
</evidence>
<dbReference type="RefSeq" id="WP_216569290.1">
    <property type="nucleotide sequence ID" value="NZ_JAHLOQ010000015.1"/>
</dbReference>
<protein>
    <recommendedName>
        <fullName evidence="3">Internalin-A</fullName>
    </recommendedName>
</protein>
<accession>A0ABS6DY34</accession>
<organism evidence="1 2">
    <name type="scientific">Intestinibacter bartlettii</name>
    <dbReference type="NCBI Taxonomy" id="261299"/>
    <lineage>
        <taxon>Bacteria</taxon>
        <taxon>Bacillati</taxon>
        <taxon>Bacillota</taxon>
        <taxon>Clostridia</taxon>
        <taxon>Peptostreptococcales</taxon>
        <taxon>Peptostreptococcaceae</taxon>
        <taxon>Intestinibacter</taxon>
    </lineage>
</organism>
<evidence type="ECO:0000313" key="1">
    <source>
        <dbReference type="EMBL" id="MBU5336166.1"/>
    </source>
</evidence>
<gene>
    <name evidence="1" type="ORF">KQI20_06915</name>
</gene>
<dbReference type="Proteomes" id="UP001196301">
    <property type="component" value="Unassembled WGS sequence"/>
</dbReference>
<proteinExistence type="predicted"/>
<comment type="caution">
    <text evidence="1">The sequence shown here is derived from an EMBL/GenBank/DDBJ whole genome shotgun (WGS) entry which is preliminary data.</text>
</comment>
<dbReference type="EMBL" id="JAHLOQ010000015">
    <property type="protein sequence ID" value="MBU5336166.1"/>
    <property type="molecule type" value="Genomic_DNA"/>
</dbReference>